<evidence type="ECO:0000313" key="1">
    <source>
        <dbReference type="EMBL" id="CAH2221399.1"/>
    </source>
</evidence>
<organism evidence="1 2">
    <name type="scientific">Pararge aegeria aegeria</name>
    <dbReference type="NCBI Taxonomy" id="348720"/>
    <lineage>
        <taxon>Eukaryota</taxon>
        <taxon>Metazoa</taxon>
        <taxon>Ecdysozoa</taxon>
        <taxon>Arthropoda</taxon>
        <taxon>Hexapoda</taxon>
        <taxon>Insecta</taxon>
        <taxon>Pterygota</taxon>
        <taxon>Neoptera</taxon>
        <taxon>Endopterygota</taxon>
        <taxon>Lepidoptera</taxon>
        <taxon>Glossata</taxon>
        <taxon>Ditrysia</taxon>
        <taxon>Papilionoidea</taxon>
        <taxon>Nymphalidae</taxon>
        <taxon>Satyrinae</taxon>
        <taxon>Satyrini</taxon>
        <taxon>Parargina</taxon>
        <taxon>Pararge</taxon>
    </lineage>
</organism>
<proteinExistence type="predicted"/>
<name>A0A8S4R0M1_9NEOP</name>
<reference evidence="1" key="1">
    <citation type="submission" date="2022-03" db="EMBL/GenBank/DDBJ databases">
        <authorList>
            <person name="Lindestad O."/>
        </authorList>
    </citation>
    <scope>NUCLEOTIDE SEQUENCE</scope>
</reference>
<keyword evidence="2" id="KW-1185">Reference proteome</keyword>
<sequence length="82" mass="9290">MPSAVGDTRVAKEPSRNSELVLDAWEDNQPIGFTIYGSPHRMRRVLSRRTPGSPGLPAVWIGRHDFENYYPLGYDRFASILT</sequence>
<evidence type="ECO:0000313" key="2">
    <source>
        <dbReference type="Proteomes" id="UP000838756"/>
    </source>
</evidence>
<protein>
    <submittedName>
        <fullName evidence="1">Jg17404 protein</fullName>
    </submittedName>
</protein>
<gene>
    <name evidence="1" type="primary">jg17404</name>
    <name evidence="1" type="ORF">PAEG_LOCUS6693</name>
</gene>
<dbReference type="AlphaFoldDB" id="A0A8S4R0M1"/>
<accession>A0A8S4R0M1</accession>
<dbReference type="EMBL" id="CAKXAJ010020339">
    <property type="protein sequence ID" value="CAH2221399.1"/>
    <property type="molecule type" value="Genomic_DNA"/>
</dbReference>
<comment type="caution">
    <text evidence="1">The sequence shown here is derived from an EMBL/GenBank/DDBJ whole genome shotgun (WGS) entry which is preliminary data.</text>
</comment>
<dbReference type="Proteomes" id="UP000838756">
    <property type="component" value="Unassembled WGS sequence"/>
</dbReference>